<comment type="caution">
    <text evidence="1">The sequence shown here is derived from an EMBL/GenBank/DDBJ whole genome shotgun (WGS) entry which is preliminary data.</text>
</comment>
<accession>A0A645IN95</accession>
<proteinExistence type="predicted"/>
<name>A0A645IN95_9ZZZZ</name>
<dbReference type="EMBL" id="VSSQ01113388">
    <property type="protein sequence ID" value="MPN49804.1"/>
    <property type="molecule type" value="Genomic_DNA"/>
</dbReference>
<organism evidence="1">
    <name type="scientific">bioreactor metagenome</name>
    <dbReference type="NCBI Taxonomy" id="1076179"/>
    <lineage>
        <taxon>unclassified sequences</taxon>
        <taxon>metagenomes</taxon>
        <taxon>ecological metagenomes</taxon>
    </lineage>
</organism>
<dbReference type="AlphaFoldDB" id="A0A645IN95"/>
<sequence>MEQPIKQAEAIKSSLLNGFVDGFEKSLYFTEHIKEILAKRSHQDLRLLRAFPKLKSLPYEEAWQKLKNRLLNSDK</sequence>
<evidence type="ECO:0000313" key="1">
    <source>
        <dbReference type="EMBL" id="MPN49804.1"/>
    </source>
</evidence>
<gene>
    <name evidence="1" type="ORF">SDC9_197426</name>
</gene>
<protein>
    <submittedName>
        <fullName evidence="1">Uncharacterized protein</fullName>
    </submittedName>
</protein>
<reference evidence="1" key="1">
    <citation type="submission" date="2019-08" db="EMBL/GenBank/DDBJ databases">
        <authorList>
            <person name="Kucharzyk K."/>
            <person name="Murdoch R.W."/>
            <person name="Higgins S."/>
            <person name="Loffler F."/>
        </authorList>
    </citation>
    <scope>NUCLEOTIDE SEQUENCE</scope>
</reference>